<dbReference type="RefSeq" id="WP_296951424.1">
    <property type="nucleotide sequence ID" value="NZ_LT599021.1"/>
</dbReference>
<protein>
    <recommendedName>
        <fullName evidence="2">DUF4292 domain-containing protein</fullName>
    </recommendedName>
</protein>
<organism evidence="1">
    <name type="scientific">uncultured Dysgonomonas sp</name>
    <dbReference type="NCBI Taxonomy" id="206096"/>
    <lineage>
        <taxon>Bacteria</taxon>
        <taxon>Pseudomonadati</taxon>
        <taxon>Bacteroidota</taxon>
        <taxon>Bacteroidia</taxon>
        <taxon>Bacteroidales</taxon>
        <taxon>Dysgonomonadaceae</taxon>
        <taxon>Dysgonomonas</taxon>
        <taxon>environmental samples</taxon>
    </lineage>
</organism>
<evidence type="ECO:0000313" key="1">
    <source>
        <dbReference type="EMBL" id="SBW06937.1"/>
    </source>
</evidence>
<reference evidence="1" key="1">
    <citation type="submission" date="2016-04" db="EMBL/GenBank/DDBJ databases">
        <authorList>
            <person name="Evans L.H."/>
            <person name="Alamgir A."/>
            <person name="Owens N."/>
            <person name="Weber N.D."/>
            <person name="Virtaneva K."/>
            <person name="Barbian K."/>
            <person name="Babar A."/>
            <person name="Rosenke K."/>
        </authorList>
    </citation>
    <scope>NUCLEOTIDE SEQUENCE</scope>
    <source>
        <strain evidence="1">86-2</strain>
    </source>
</reference>
<dbReference type="EMBL" id="FLUL01000001">
    <property type="protein sequence ID" value="SBW06937.1"/>
    <property type="molecule type" value="Genomic_DNA"/>
</dbReference>
<dbReference type="AlphaFoldDB" id="A0A212K5P5"/>
<dbReference type="InterPro" id="IPR025634">
    <property type="entry name" value="DUF4292"/>
</dbReference>
<evidence type="ECO:0008006" key="2">
    <source>
        <dbReference type="Google" id="ProtNLM"/>
    </source>
</evidence>
<gene>
    <name evidence="1" type="ORF">KL86DYS2_13070</name>
</gene>
<dbReference type="Pfam" id="PF14125">
    <property type="entry name" value="DUF4292"/>
    <property type="match status" value="1"/>
</dbReference>
<sequence length="281" mass="31752">MKLSNRYILIALVTLAIPFAISSCGSKKTLTTGGTLAEKNNNEVIADALKSELDYKTLTTKGSIEFKSGKSSQKVPAVFKIIKDSILQASVRIPFIGGEAMRINFTPDSIVIIDRLKKQYMAERYKDSKVVAGFDFNYYNLQALFTNRLFIPGYKEVVNKDFGKFKVTSTNDTYLMQTKGKSDLLYNFQVDASDRIISTLISQEKKNVSIQWDYSNFIKDNNRVYPTNMEAKVSFAKKQANINISYDNLDIDKDFNVDTSIPSKYKKVGFSDIIGAYIKLK</sequence>
<accession>A0A212K5P5</accession>
<dbReference type="PROSITE" id="PS51257">
    <property type="entry name" value="PROKAR_LIPOPROTEIN"/>
    <property type="match status" value="1"/>
</dbReference>
<name>A0A212K5P5_9BACT</name>
<proteinExistence type="predicted"/>